<evidence type="ECO:0000313" key="3">
    <source>
        <dbReference type="EMBL" id="OBA85168.1"/>
    </source>
</evidence>
<comment type="caution">
    <text evidence="3">The sequence shown here is derived from an EMBL/GenBank/DDBJ whole genome shotgun (WGS) entry which is preliminary data.</text>
</comment>
<reference evidence="3 4" key="1">
    <citation type="submission" date="2016-06" db="EMBL/GenBank/DDBJ databases">
        <authorList>
            <person name="Kjaerup R.B."/>
            <person name="Dalgaard T.S."/>
            <person name="Juul-Madsen H.R."/>
        </authorList>
    </citation>
    <scope>NUCLEOTIDE SEQUENCE [LARGE SCALE GENOMIC DNA]</scope>
    <source>
        <strain evidence="3 4">1199456.5</strain>
    </source>
</reference>
<keyword evidence="2" id="KW-1133">Transmembrane helix</keyword>
<dbReference type="Proteomes" id="UP000093962">
    <property type="component" value="Unassembled WGS sequence"/>
</dbReference>
<name>A0A1A0MK62_MYCMU</name>
<sequence>MATSVGLAYTATYVDGDSGLPMHRPHSVAWLMSGLVWCVFITAGLPHAAVIHTKPSSDWSGEEAGATGDEEAADDVVGVDDADVDAAEVDAAGTACPPVCPQPVSAVVAAKPSVASDNPTMERDARISFTTVSLVERIRPKSPQFLHNRCR</sequence>
<feature type="transmembrane region" description="Helical" evidence="2">
    <location>
        <begin position="28"/>
        <end position="50"/>
    </location>
</feature>
<keyword evidence="2" id="KW-0812">Transmembrane</keyword>
<evidence type="ECO:0000313" key="4">
    <source>
        <dbReference type="Proteomes" id="UP000093962"/>
    </source>
</evidence>
<feature type="region of interest" description="Disordered" evidence="1">
    <location>
        <begin position="54"/>
        <end position="73"/>
    </location>
</feature>
<dbReference type="EMBL" id="LZSF01000184">
    <property type="protein sequence ID" value="OBA85168.1"/>
    <property type="molecule type" value="Genomic_DNA"/>
</dbReference>
<evidence type="ECO:0000256" key="2">
    <source>
        <dbReference type="SAM" id="Phobius"/>
    </source>
</evidence>
<gene>
    <name evidence="3" type="ORF">A5642_24680</name>
</gene>
<accession>A0A1A0MK62</accession>
<proteinExistence type="predicted"/>
<evidence type="ECO:0000256" key="1">
    <source>
        <dbReference type="SAM" id="MobiDB-lite"/>
    </source>
</evidence>
<organism evidence="3 4">
    <name type="scientific">Mycolicibacterium mucogenicum</name>
    <name type="common">Mycobacterium mucogenicum</name>
    <dbReference type="NCBI Taxonomy" id="56689"/>
    <lineage>
        <taxon>Bacteria</taxon>
        <taxon>Bacillati</taxon>
        <taxon>Actinomycetota</taxon>
        <taxon>Actinomycetes</taxon>
        <taxon>Mycobacteriales</taxon>
        <taxon>Mycobacteriaceae</taxon>
        <taxon>Mycolicibacterium</taxon>
    </lineage>
</organism>
<dbReference type="AlphaFoldDB" id="A0A1A0MK62"/>
<protein>
    <submittedName>
        <fullName evidence="3">Uncharacterized protein</fullName>
    </submittedName>
</protein>
<keyword evidence="2" id="KW-0472">Membrane</keyword>